<proteinExistence type="predicted"/>
<sequence length="165" mass="18175">MNDLAAELHRRAKEDQAARRLAAETHDGREMRRIDVDNTAWLKQVIVEHGWPGITLVGEQGADEAWLLAQHADLDPAFQSQALELLKTAVAAGDARPRHLAYLTDRVLVAAGEPQVYGTQYTDDGDGSNLRLQPVADPGRLDERRASVGLGPAAEYDDRMRGLEE</sequence>
<feature type="compositionally biased region" description="Basic and acidic residues" evidence="1">
    <location>
        <begin position="156"/>
        <end position="165"/>
    </location>
</feature>
<protein>
    <submittedName>
        <fullName evidence="2">Uncharacterized protein</fullName>
    </submittedName>
</protein>
<comment type="caution">
    <text evidence="2">The sequence shown here is derived from an EMBL/GenBank/DDBJ whole genome shotgun (WGS) entry which is preliminary data.</text>
</comment>
<accession>A0ABU4MG18</accession>
<evidence type="ECO:0000313" key="2">
    <source>
        <dbReference type="EMBL" id="MDX3026182.1"/>
    </source>
</evidence>
<reference evidence="2 3" key="1">
    <citation type="journal article" date="2023" name="Microb. Genom.">
        <title>Mesoterricola silvestris gen. nov., sp. nov., Mesoterricola sediminis sp. nov., Geothrix oryzae sp. nov., Geothrix edaphica sp. nov., Geothrix rubra sp. nov., and Geothrix limicola sp. nov., six novel members of Acidobacteriota isolated from soils.</title>
        <authorList>
            <person name="Weisberg A.J."/>
            <person name="Pearce E."/>
            <person name="Kramer C.G."/>
            <person name="Chang J.H."/>
            <person name="Clarke C.R."/>
        </authorList>
    </citation>
    <scope>NUCLEOTIDE SEQUENCE [LARGE SCALE GENOMIC DNA]</scope>
    <source>
        <strain evidence="2 3">NB05-1H</strain>
    </source>
</reference>
<feature type="region of interest" description="Disordered" evidence="1">
    <location>
        <begin position="119"/>
        <end position="165"/>
    </location>
</feature>
<evidence type="ECO:0000313" key="3">
    <source>
        <dbReference type="Proteomes" id="UP001272987"/>
    </source>
</evidence>
<dbReference type="Pfam" id="PF20329">
    <property type="entry name" value="DUF6624"/>
    <property type="match status" value="1"/>
</dbReference>
<dbReference type="InterPro" id="IPR046732">
    <property type="entry name" value="DUF6624"/>
</dbReference>
<organism evidence="2 3">
    <name type="scientific">Streptomyces acidiscabies</name>
    <dbReference type="NCBI Taxonomy" id="42234"/>
    <lineage>
        <taxon>Bacteria</taxon>
        <taxon>Bacillati</taxon>
        <taxon>Actinomycetota</taxon>
        <taxon>Actinomycetes</taxon>
        <taxon>Kitasatosporales</taxon>
        <taxon>Streptomycetaceae</taxon>
        <taxon>Streptomyces</taxon>
    </lineage>
</organism>
<dbReference type="Proteomes" id="UP001272987">
    <property type="component" value="Unassembled WGS sequence"/>
</dbReference>
<name>A0ABU4MG18_9ACTN</name>
<dbReference type="RefSeq" id="WP_319167829.1">
    <property type="nucleotide sequence ID" value="NZ_JARAWP010000077.1"/>
</dbReference>
<evidence type="ECO:0000256" key="1">
    <source>
        <dbReference type="SAM" id="MobiDB-lite"/>
    </source>
</evidence>
<gene>
    <name evidence="2" type="ORF">PV666_51265</name>
</gene>
<keyword evidence="3" id="KW-1185">Reference proteome</keyword>
<dbReference type="EMBL" id="JARAWP010000077">
    <property type="protein sequence ID" value="MDX3026182.1"/>
    <property type="molecule type" value="Genomic_DNA"/>
</dbReference>